<accession>A0A5N5T3I9</accession>
<name>A0A5N5T3I9_9CRUS</name>
<proteinExistence type="predicted"/>
<sequence length="600" mass="66824">MTHKLSLQVVFLTTEAEHLGEEYPNLNEQTESAVISVESQISADIEEPVPVQGEISDYIPEQDLVPSDIAKEELQTAHEEPHETFQADSSLLLNETSLPPSELYRPTFNPPLRYSRRPRRKRGRPSYRSYDRLYQYTARKQQESIVNFHSPHNTRYSNGDTPSSSFDASSEPNFEANSIKKDILDKSGEENLIAESSFDSGVEESEMVGKSGEKGKGERKKVLEMMSLQFNSSDIPDQGSTSDDSKRGRRSSRVGRPPKRTLQNMEYSIKSSHSAISDAEQPSLASVNPTTHALKKIRKDKPEEISHFNQGEYDDLQKSGSEKDSGGEESNEFPDNVFGLNNSDLAVTAGRKRRGRISQSSHTLTTDGSSVNMRGFKNVRRGRGRSRGRADSFSPAVGRESPRSESSLDSFQSRQRRNPKHSLLEEYPSDLELQQDTISRGRGRGRSSVFLNSSRGRGRARVNQDPGSRRSTTPVIGEFEEMPSEEVKVKRSVGRPKKADDLTAVLTPTASLSVNSPAGSVGGQSTSSNKANSKKKKRKHFKGLKYSFVKKKKKPKAKPPNMSVDANPETESVASEDVDGDSFDSSSQVWQLLFEIFIYT</sequence>
<keyword evidence="3" id="KW-1185">Reference proteome</keyword>
<feature type="compositionally biased region" description="Basic residues" evidence="1">
    <location>
        <begin position="377"/>
        <end position="387"/>
    </location>
</feature>
<feature type="compositionally biased region" description="Basic residues" evidence="1">
    <location>
        <begin position="532"/>
        <end position="557"/>
    </location>
</feature>
<reference evidence="2 3" key="1">
    <citation type="journal article" date="2019" name="PLoS Biol.">
        <title>Sex chromosomes control vertical transmission of feminizing Wolbachia symbionts in an isopod.</title>
        <authorList>
            <person name="Becking T."/>
            <person name="Chebbi M.A."/>
            <person name="Giraud I."/>
            <person name="Moumen B."/>
            <person name="Laverre T."/>
            <person name="Caubet Y."/>
            <person name="Peccoud J."/>
            <person name="Gilbert C."/>
            <person name="Cordaux R."/>
        </authorList>
    </citation>
    <scope>NUCLEOTIDE SEQUENCE [LARGE SCALE GENOMIC DNA]</scope>
    <source>
        <strain evidence="2">ANa2</strain>
        <tissue evidence="2">Whole body excluding digestive tract and cuticle</tissue>
    </source>
</reference>
<dbReference type="Proteomes" id="UP000326759">
    <property type="component" value="Unassembled WGS sequence"/>
</dbReference>
<feature type="region of interest" description="Disordered" evidence="1">
    <location>
        <begin position="97"/>
        <end position="130"/>
    </location>
</feature>
<feature type="compositionally biased region" description="Polar residues" evidence="1">
    <location>
        <begin position="404"/>
        <end position="413"/>
    </location>
</feature>
<feature type="region of interest" description="Disordered" evidence="1">
    <location>
        <begin position="188"/>
        <end position="496"/>
    </location>
</feature>
<feature type="compositionally biased region" description="Basic residues" evidence="1">
    <location>
        <begin position="247"/>
        <end position="259"/>
    </location>
</feature>
<feature type="compositionally biased region" description="Basic and acidic residues" evidence="1">
    <location>
        <begin position="211"/>
        <end position="223"/>
    </location>
</feature>
<dbReference type="EMBL" id="SEYY01018093">
    <property type="protein sequence ID" value="KAB7499500.1"/>
    <property type="molecule type" value="Genomic_DNA"/>
</dbReference>
<feature type="compositionally biased region" description="Polar residues" evidence="1">
    <location>
        <begin position="357"/>
        <end position="372"/>
    </location>
</feature>
<evidence type="ECO:0000313" key="2">
    <source>
        <dbReference type="EMBL" id="KAB7499500.1"/>
    </source>
</evidence>
<feature type="region of interest" description="Disordered" evidence="1">
    <location>
        <begin position="150"/>
        <end position="172"/>
    </location>
</feature>
<dbReference type="AlphaFoldDB" id="A0A5N5T3I9"/>
<feature type="compositionally biased region" description="Polar residues" evidence="1">
    <location>
        <begin position="465"/>
        <end position="474"/>
    </location>
</feature>
<gene>
    <name evidence="2" type="ORF">Anas_14462</name>
</gene>
<feature type="compositionally biased region" description="Polar residues" evidence="1">
    <location>
        <begin position="261"/>
        <end position="275"/>
    </location>
</feature>
<organism evidence="2 3">
    <name type="scientific">Armadillidium nasatum</name>
    <dbReference type="NCBI Taxonomy" id="96803"/>
    <lineage>
        <taxon>Eukaryota</taxon>
        <taxon>Metazoa</taxon>
        <taxon>Ecdysozoa</taxon>
        <taxon>Arthropoda</taxon>
        <taxon>Crustacea</taxon>
        <taxon>Multicrustacea</taxon>
        <taxon>Malacostraca</taxon>
        <taxon>Eumalacostraca</taxon>
        <taxon>Peracarida</taxon>
        <taxon>Isopoda</taxon>
        <taxon>Oniscidea</taxon>
        <taxon>Crinocheta</taxon>
        <taxon>Armadillidiidae</taxon>
        <taxon>Armadillidium</taxon>
    </lineage>
</organism>
<feature type="compositionally biased region" description="Polar residues" evidence="1">
    <location>
        <begin position="228"/>
        <end position="241"/>
    </location>
</feature>
<comment type="caution">
    <text evidence="2">The sequence shown here is derived from an EMBL/GenBank/DDBJ whole genome shotgun (WGS) entry which is preliminary data.</text>
</comment>
<feature type="compositionally biased region" description="Basic residues" evidence="1">
    <location>
        <begin position="114"/>
        <end position="125"/>
    </location>
</feature>
<evidence type="ECO:0000256" key="1">
    <source>
        <dbReference type="SAM" id="MobiDB-lite"/>
    </source>
</evidence>
<feature type="compositionally biased region" description="Polar residues" evidence="1">
    <location>
        <begin position="508"/>
        <end position="529"/>
    </location>
</feature>
<feature type="compositionally biased region" description="Basic and acidic residues" evidence="1">
    <location>
        <begin position="315"/>
        <end position="326"/>
    </location>
</feature>
<evidence type="ECO:0000313" key="3">
    <source>
        <dbReference type="Proteomes" id="UP000326759"/>
    </source>
</evidence>
<feature type="region of interest" description="Disordered" evidence="1">
    <location>
        <begin position="508"/>
        <end position="582"/>
    </location>
</feature>
<protein>
    <submittedName>
        <fullName evidence="2">Uncharacterized protein</fullName>
    </submittedName>
</protein>